<dbReference type="InterPro" id="IPR055482">
    <property type="entry name" value="DUF7054"/>
</dbReference>
<feature type="region of interest" description="Disordered" evidence="1">
    <location>
        <begin position="1"/>
        <end position="40"/>
    </location>
</feature>
<evidence type="ECO:0000313" key="3">
    <source>
        <dbReference type="EMBL" id="EPS58432.1"/>
    </source>
</evidence>
<dbReference type="PANTHER" id="PTHR33270">
    <property type="entry name" value="BNAC05G50380D PROTEIN"/>
    <property type="match status" value="1"/>
</dbReference>
<organism evidence="3 4">
    <name type="scientific">Genlisea aurea</name>
    <dbReference type="NCBI Taxonomy" id="192259"/>
    <lineage>
        <taxon>Eukaryota</taxon>
        <taxon>Viridiplantae</taxon>
        <taxon>Streptophyta</taxon>
        <taxon>Embryophyta</taxon>
        <taxon>Tracheophyta</taxon>
        <taxon>Spermatophyta</taxon>
        <taxon>Magnoliopsida</taxon>
        <taxon>eudicotyledons</taxon>
        <taxon>Gunneridae</taxon>
        <taxon>Pentapetalae</taxon>
        <taxon>asterids</taxon>
        <taxon>lamiids</taxon>
        <taxon>Lamiales</taxon>
        <taxon>Lentibulariaceae</taxon>
        <taxon>Genlisea</taxon>
    </lineage>
</organism>
<dbReference type="OrthoDB" id="1919859at2759"/>
<feature type="compositionally biased region" description="Basic and acidic residues" evidence="1">
    <location>
        <begin position="1"/>
        <end position="24"/>
    </location>
</feature>
<accession>S8DGF3</accession>
<feature type="domain" description="DUF7054" evidence="2">
    <location>
        <begin position="48"/>
        <end position="110"/>
    </location>
</feature>
<dbReference type="AlphaFoldDB" id="S8DGF3"/>
<evidence type="ECO:0000313" key="4">
    <source>
        <dbReference type="Proteomes" id="UP000015453"/>
    </source>
</evidence>
<comment type="caution">
    <text evidence="3">The sequence shown here is derived from an EMBL/GenBank/DDBJ whole genome shotgun (WGS) entry which is preliminary data.</text>
</comment>
<evidence type="ECO:0000259" key="2">
    <source>
        <dbReference type="Pfam" id="PF23156"/>
    </source>
</evidence>
<sequence>MELKAKKPKAAEEAKKSDIRRSNSDKSFLPEAKKKRDDDVSKAAAQYNRFLVIINVYGSTGPIKFLVNGDSAVREVIEKTLKIYASEGRLPAIGSVASADNFSLSAAENGSEVGGGDRVVWGEKVCSLQVANGAGAAARDGGEGGYEKGK</sequence>
<evidence type="ECO:0000256" key="1">
    <source>
        <dbReference type="SAM" id="MobiDB-lite"/>
    </source>
</evidence>
<feature type="compositionally biased region" description="Basic and acidic residues" evidence="1">
    <location>
        <begin position="31"/>
        <end position="40"/>
    </location>
</feature>
<proteinExistence type="predicted"/>
<dbReference type="Pfam" id="PF23156">
    <property type="entry name" value="DUF7054"/>
    <property type="match status" value="1"/>
</dbReference>
<dbReference type="Proteomes" id="UP000015453">
    <property type="component" value="Unassembled WGS sequence"/>
</dbReference>
<dbReference type="EMBL" id="AUSU01009228">
    <property type="protein sequence ID" value="EPS58432.1"/>
    <property type="molecule type" value="Genomic_DNA"/>
</dbReference>
<dbReference type="InterPro" id="IPR040358">
    <property type="entry name" value="At4g22758-like"/>
</dbReference>
<reference evidence="3 4" key="1">
    <citation type="journal article" date="2013" name="BMC Genomics">
        <title>The miniature genome of a carnivorous plant Genlisea aurea contains a low number of genes and short non-coding sequences.</title>
        <authorList>
            <person name="Leushkin E.V."/>
            <person name="Sutormin R.A."/>
            <person name="Nabieva E.R."/>
            <person name="Penin A.A."/>
            <person name="Kondrashov A.S."/>
            <person name="Logacheva M.D."/>
        </authorList>
    </citation>
    <scope>NUCLEOTIDE SEQUENCE [LARGE SCALE GENOMIC DNA]</scope>
</reference>
<gene>
    <name evidence="3" type="ORF">M569_16382</name>
</gene>
<name>S8DGF3_9LAMI</name>
<dbReference type="PANTHER" id="PTHR33270:SF5">
    <property type="entry name" value="GB|AAC00605.1"/>
    <property type="match status" value="1"/>
</dbReference>
<keyword evidence="4" id="KW-1185">Reference proteome</keyword>
<protein>
    <recommendedName>
        <fullName evidence="2">DUF7054 domain-containing protein</fullName>
    </recommendedName>
</protein>